<reference evidence="2 3" key="1">
    <citation type="journal article" date="2014" name="Mol. Ecol.">
        <title>Evolution of Synechococcus.</title>
        <authorList>
            <person name="Dvorak P."/>
            <person name="Casamatta D."/>
            <person name="Hasler P."/>
            <person name="Poulickova A."/>
            <person name="Ondrej V."/>
            <person name="Sanges R."/>
        </authorList>
    </citation>
    <scope>NUCLEOTIDE SEQUENCE [LARGE SCALE GENOMIC DNA]</scope>
    <source>
        <strain evidence="2 3">CAUP A 1101</strain>
    </source>
</reference>
<dbReference type="EMBL" id="JJML01000001">
    <property type="protein sequence ID" value="KGF73998.1"/>
    <property type="molecule type" value="Genomic_DNA"/>
</dbReference>
<comment type="caution">
    <text evidence="2">The sequence shown here is derived from an EMBL/GenBank/DDBJ whole genome shotgun (WGS) entry which is preliminary data.</text>
</comment>
<dbReference type="PANTHER" id="PTHR43031:SF1">
    <property type="entry name" value="PYRIDINE NUCLEOTIDE-DISULPHIDE OXIDOREDUCTASE"/>
    <property type="match status" value="1"/>
</dbReference>
<dbReference type="SUPFAM" id="SSF52821">
    <property type="entry name" value="Rhodanese/Cell cycle control phosphatase"/>
    <property type="match status" value="1"/>
</dbReference>
<dbReference type="RefSeq" id="WP_036530142.1">
    <property type="nucleotide sequence ID" value="NZ_JJML01000001.1"/>
</dbReference>
<evidence type="ECO:0000259" key="1">
    <source>
        <dbReference type="PROSITE" id="PS50206"/>
    </source>
</evidence>
<gene>
    <name evidence="2" type="ORF">DO97_00200</name>
</gene>
<evidence type="ECO:0000313" key="3">
    <source>
        <dbReference type="Proteomes" id="UP000030170"/>
    </source>
</evidence>
<dbReference type="InterPro" id="IPR036873">
    <property type="entry name" value="Rhodanese-like_dom_sf"/>
</dbReference>
<dbReference type="Gene3D" id="3.40.250.10">
    <property type="entry name" value="Rhodanese-like domain"/>
    <property type="match status" value="1"/>
</dbReference>
<evidence type="ECO:0000313" key="2">
    <source>
        <dbReference type="EMBL" id="KGF73998.1"/>
    </source>
</evidence>
<dbReference type="PANTHER" id="PTHR43031">
    <property type="entry name" value="FAD-DEPENDENT OXIDOREDUCTASE"/>
    <property type="match status" value="1"/>
</dbReference>
<proteinExistence type="predicted"/>
<accession>A0A098TT87</accession>
<dbReference type="Pfam" id="PF00581">
    <property type="entry name" value="Rhodanese"/>
    <property type="match status" value="1"/>
</dbReference>
<dbReference type="InterPro" id="IPR050229">
    <property type="entry name" value="GlpE_sulfurtransferase"/>
</dbReference>
<dbReference type="Proteomes" id="UP000030170">
    <property type="component" value="Unassembled WGS sequence"/>
</dbReference>
<dbReference type="OrthoDB" id="9792975at2"/>
<protein>
    <submittedName>
        <fullName evidence="2">Rhodanese</fullName>
    </submittedName>
</protein>
<dbReference type="AlphaFoldDB" id="A0A098TT87"/>
<dbReference type="InterPro" id="IPR001763">
    <property type="entry name" value="Rhodanese-like_dom"/>
</dbReference>
<organism evidence="2 3">
    <name type="scientific">Neosynechococcus sphagnicola sy1</name>
    <dbReference type="NCBI Taxonomy" id="1497020"/>
    <lineage>
        <taxon>Bacteria</taxon>
        <taxon>Bacillati</taxon>
        <taxon>Cyanobacteriota</taxon>
        <taxon>Cyanophyceae</taxon>
        <taxon>Neosynechococcales</taxon>
        <taxon>Neosynechococcaceae</taxon>
        <taxon>Neosynechococcus</taxon>
    </lineage>
</organism>
<feature type="domain" description="Rhodanese" evidence="1">
    <location>
        <begin position="85"/>
        <end position="173"/>
    </location>
</feature>
<keyword evidence="3" id="KW-1185">Reference proteome</keyword>
<name>A0A098TT87_9CYAN</name>
<dbReference type="STRING" id="1497020.DO97_00200"/>
<sequence>MRFKQSIQTIVLGFALWVCLLFGAGQTPIMAATLNAAAGSVSQERIQTLPEAVLTLESGVDHFLTAMPAGYYTIANVEGLKSLLENDQPLLVDVREPSEYQSGHIPDAINIPLRTLTHNLDKVPRDRPVVLYCSTGYRSAMGVMTLHLFGYDNVRGFPPSFAGWKTAGEAIAKA</sequence>
<dbReference type="PROSITE" id="PS50206">
    <property type="entry name" value="RHODANESE_3"/>
    <property type="match status" value="1"/>
</dbReference>
<dbReference type="CDD" id="cd00158">
    <property type="entry name" value="RHOD"/>
    <property type="match status" value="1"/>
</dbReference>
<dbReference type="SMART" id="SM00450">
    <property type="entry name" value="RHOD"/>
    <property type="match status" value="1"/>
</dbReference>